<accession>A0A1V9ZKM2</accession>
<keyword evidence="4" id="KW-1185">Reference proteome</keyword>
<dbReference type="OrthoDB" id="4869960at2759"/>
<name>A0A1V9ZKM2_9STRA</name>
<dbReference type="EMBL" id="JNBS01001852">
    <property type="protein sequence ID" value="OQR98538.1"/>
    <property type="molecule type" value="Genomic_DNA"/>
</dbReference>
<feature type="region of interest" description="Disordered" evidence="2">
    <location>
        <begin position="691"/>
        <end position="720"/>
    </location>
</feature>
<feature type="region of interest" description="Disordered" evidence="2">
    <location>
        <begin position="776"/>
        <end position="800"/>
    </location>
</feature>
<protein>
    <submittedName>
        <fullName evidence="3">Uncharacterized protein</fullName>
    </submittedName>
</protein>
<feature type="compositionally biased region" description="Basic and acidic residues" evidence="2">
    <location>
        <begin position="777"/>
        <end position="796"/>
    </location>
</feature>
<evidence type="ECO:0000313" key="4">
    <source>
        <dbReference type="Proteomes" id="UP000243217"/>
    </source>
</evidence>
<keyword evidence="1" id="KW-0175">Coiled coil</keyword>
<evidence type="ECO:0000256" key="2">
    <source>
        <dbReference type="SAM" id="MobiDB-lite"/>
    </source>
</evidence>
<feature type="non-terminal residue" evidence="3">
    <location>
        <position position="954"/>
    </location>
</feature>
<feature type="coiled-coil region" evidence="1">
    <location>
        <begin position="403"/>
        <end position="434"/>
    </location>
</feature>
<dbReference type="Proteomes" id="UP000243217">
    <property type="component" value="Unassembled WGS sequence"/>
</dbReference>
<proteinExistence type="predicted"/>
<reference evidence="3 4" key="1">
    <citation type="journal article" date="2014" name="Genome Biol. Evol.">
        <title>The secreted proteins of Achlya hypogyna and Thraustotheca clavata identify the ancestral oomycete secretome and reveal gene acquisitions by horizontal gene transfer.</title>
        <authorList>
            <person name="Misner I."/>
            <person name="Blouin N."/>
            <person name="Leonard G."/>
            <person name="Richards T.A."/>
            <person name="Lane C.E."/>
        </authorList>
    </citation>
    <scope>NUCLEOTIDE SEQUENCE [LARGE SCALE GENOMIC DNA]</scope>
    <source>
        <strain evidence="3 4">ATCC 34112</strain>
    </source>
</reference>
<evidence type="ECO:0000313" key="3">
    <source>
        <dbReference type="EMBL" id="OQR98538.1"/>
    </source>
</evidence>
<comment type="caution">
    <text evidence="3">The sequence shown here is derived from an EMBL/GenBank/DDBJ whole genome shotgun (WGS) entry which is preliminary data.</text>
</comment>
<organism evidence="3 4">
    <name type="scientific">Thraustotheca clavata</name>
    <dbReference type="NCBI Taxonomy" id="74557"/>
    <lineage>
        <taxon>Eukaryota</taxon>
        <taxon>Sar</taxon>
        <taxon>Stramenopiles</taxon>
        <taxon>Oomycota</taxon>
        <taxon>Saprolegniomycetes</taxon>
        <taxon>Saprolegniales</taxon>
        <taxon>Achlyaceae</taxon>
        <taxon>Thraustotheca</taxon>
    </lineage>
</organism>
<feature type="compositionally biased region" description="Basic and acidic residues" evidence="2">
    <location>
        <begin position="691"/>
        <end position="717"/>
    </location>
</feature>
<dbReference type="AlphaFoldDB" id="A0A1V9ZKM2"/>
<dbReference type="STRING" id="74557.A0A1V9ZKM2"/>
<evidence type="ECO:0000256" key="1">
    <source>
        <dbReference type="SAM" id="Coils"/>
    </source>
</evidence>
<gene>
    <name evidence="3" type="ORF">THRCLA_06701</name>
</gene>
<sequence>MTQRFLRSSKRKLRSHGAVREDECLPTRPVFKKRETGMNKITRLQAKDEPWTSAKCSKKTKKLPKGVQYADGNYSSGTDGDEDEVVRVGSGFPPALRTIEKDMSLLKKQFPYLDNHVIRQTLIDTIPKCHQQHSYFANLTQASIRLETIQEEQLATRRKVNNISSMSTSEDGVDDSVPLGYLLGEKINFYTVRQPIKVVVQPRPKSPTDFYDMSKREREVRAKMVLDTIDAPARQTTFLTAVKPIETKVAIVNPGEDIQEAPQSTTPHRAFQSVSTRRQFEKMRRAEQRLHASISWKGDVDIDTSHGFLRPKNFLPVNVAKAPTLHMEKHDIVKVEAEKARSKVKLRMHYAQKVLQVTRAQQEHSKEILRRQTKSGSMAFDADLDAEAAQRERCRIQYRQERWREMERYKHQQEKELAEAKRDKELSLNELQKEIGQLGIKGNIVSKLKDRVEYFQRRSFKNSTMNQYRFQDDDPMYDVGLIELAGLTPPTLHADKALAFKAKRRQAESKYTILPTARPKPVFGGGFHIEPAKPYIDEDDEWEVATGFDAQEQFTSLQLLEKLLPIKPLDNNTKGRTMTAYALYHAQEPEEVKWAAKIRLTPELLARLQDESFAEEMSIKYTTEKSEPSTLRVGNEVFELHTYPEDKNVNHLCTMSAQDNGGYAFHETGRISKKLLVQRLLDGQEKDRIKDRHLKSVEESKSRSSKLIDSKPTERERKRSRTIIWNPEPKAPAEPLVKKQPIYSSSLTKDQIETISEQIAKKKPVEVVRKPVVQDAITEKKESNQSEKPKPIKHEQPAALKPKQAAIDTEKLKAQLQLDKPVAALPSSLNNTKQIRAKRRVLSPALHSLSCFTSEMEAIFKKYGGTRPSFRTITTPKELADANDMFTDLTKSWSFLEKAYSIEVVLYHTKAITGEFPDSKYTTKSKLHLEGIGVVKALMEQLQASSSTLHTAIT</sequence>